<evidence type="ECO:0000313" key="5">
    <source>
        <dbReference type="Proteomes" id="UP000298030"/>
    </source>
</evidence>
<feature type="transmembrane region" description="Helical" evidence="2">
    <location>
        <begin position="254"/>
        <end position="280"/>
    </location>
</feature>
<keyword evidence="2" id="KW-0472">Membrane</keyword>
<keyword evidence="2" id="KW-0812">Transmembrane</keyword>
<dbReference type="PANTHER" id="PTHR46224:SF64">
    <property type="entry name" value="IQ MOTIF AND ANKYRIN REPEAT DOMAIN-CONTAINING PROTEIN 1"/>
    <property type="match status" value="1"/>
</dbReference>
<feature type="repeat" description="ANK" evidence="1">
    <location>
        <begin position="477"/>
        <end position="509"/>
    </location>
</feature>
<dbReference type="PROSITE" id="PS50088">
    <property type="entry name" value="ANK_REPEAT"/>
    <property type="match status" value="2"/>
</dbReference>
<feature type="transmembrane region" description="Helical" evidence="2">
    <location>
        <begin position="331"/>
        <end position="350"/>
    </location>
</feature>
<keyword evidence="3" id="KW-0732">Signal</keyword>
<dbReference type="PROSITE" id="PS50297">
    <property type="entry name" value="ANK_REP_REGION"/>
    <property type="match status" value="1"/>
</dbReference>
<dbReference type="SMART" id="SM00248">
    <property type="entry name" value="ANK"/>
    <property type="match status" value="8"/>
</dbReference>
<feature type="transmembrane region" description="Helical" evidence="2">
    <location>
        <begin position="102"/>
        <end position="122"/>
    </location>
</feature>
<dbReference type="OrthoDB" id="194358at2759"/>
<keyword evidence="1" id="KW-0040">ANK repeat</keyword>
<evidence type="ECO:0000313" key="4">
    <source>
        <dbReference type="EMBL" id="TEB29286.1"/>
    </source>
</evidence>
<comment type="caution">
    <text evidence="4">The sequence shown here is derived from an EMBL/GenBank/DDBJ whole genome shotgun (WGS) entry which is preliminary data.</text>
</comment>
<accession>A0A4Y7T541</accession>
<feature type="transmembrane region" description="Helical" evidence="2">
    <location>
        <begin position="198"/>
        <end position="218"/>
    </location>
</feature>
<proteinExistence type="predicted"/>
<evidence type="ECO:0000256" key="2">
    <source>
        <dbReference type="SAM" id="Phobius"/>
    </source>
</evidence>
<dbReference type="Pfam" id="PF12796">
    <property type="entry name" value="Ank_2"/>
    <property type="match status" value="1"/>
</dbReference>
<evidence type="ECO:0000256" key="1">
    <source>
        <dbReference type="PROSITE-ProRule" id="PRU00023"/>
    </source>
</evidence>
<dbReference type="InterPro" id="IPR036770">
    <property type="entry name" value="Ankyrin_rpt-contain_sf"/>
</dbReference>
<sequence>MVRPHHTLMLFLLFLSSLGSTLCSIPGNSDISGPGVRAALYAQNLLCFIPAIWAIWDGKVSDYELESMETHSTTNLLLAFAILISCIVQALTQGLTNFHASIVLSMSWMNNTNAFVYFLLYIRYKTQPGEGHVEPRWSAWWAHVIDKLRSAMRLPNAIASWRVSSVDEGQDNESTAKKPELPNLPALKGGVKVLFRRFALVLGSFHLTLMAALGIWLWSNPRMFGTSDSSCAVDYAHVAVLGARVPFGSNVLRIFSLAIYGLFLMPGLNLLLPMAVFLAISFWHHSRLSKVTPSTDSEKTSASEPAVPQAPYTRIVRTLQSGYTRSVRSPIFPVCVGLGLLLLINIIFVVDVELTLTRNTVLQDEQESEWGFGQILAMLLVFIPLRDLVEMILARRLRRQEKQIKRHELTAAWKSAIVRKDSAALMELVKRGADPNVTNEDGWTGLEVAICAKDWDCVKAITSAAPLKVDASTLFHDGRTATQVIALDEDWEHLKLLLGAGADINTRNSKGGTPLELTCLDGKWDVVGKLLDLKADINTAFVATHFHSSGSVLQAACSYNQTERLKSFLEEGAEIHRRDGKYGSTLQAGCAPSCSVLTVVEFLLKNGADPNVKGGYYGTALQAVCDGLQQARLYGSEQTFFDIAKLLVENGADCNIQGGGSGSALATACYSGKIDIVKTLLDSGANIDLQFKETTVDPCGSALHVARYGRAHQYS</sequence>
<dbReference type="SUPFAM" id="SSF48403">
    <property type="entry name" value="Ankyrin repeat"/>
    <property type="match status" value="1"/>
</dbReference>
<dbReference type="STRING" id="71717.A0A4Y7T541"/>
<keyword evidence="2" id="KW-1133">Transmembrane helix</keyword>
<dbReference type="Gene3D" id="1.25.40.20">
    <property type="entry name" value="Ankyrin repeat-containing domain"/>
    <property type="match status" value="1"/>
</dbReference>
<feature type="transmembrane region" description="Helical" evidence="2">
    <location>
        <begin position="39"/>
        <end position="56"/>
    </location>
</feature>
<evidence type="ECO:0000256" key="3">
    <source>
        <dbReference type="SAM" id="SignalP"/>
    </source>
</evidence>
<dbReference type="InterPro" id="IPR051616">
    <property type="entry name" value="Cul2-RING_E3_ligase_SR"/>
</dbReference>
<dbReference type="EMBL" id="QPFP01000028">
    <property type="protein sequence ID" value="TEB29286.1"/>
    <property type="molecule type" value="Genomic_DNA"/>
</dbReference>
<gene>
    <name evidence="4" type="ORF">FA13DRAFT_672167</name>
</gene>
<organism evidence="4 5">
    <name type="scientific">Coprinellus micaceus</name>
    <name type="common">Glistening ink-cap mushroom</name>
    <name type="synonym">Coprinus micaceus</name>
    <dbReference type="NCBI Taxonomy" id="71717"/>
    <lineage>
        <taxon>Eukaryota</taxon>
        <taxon>Fungi</taxon>
        <taxon>Dikarya</taxon>
        <taxon>Basidiomycota</taxon>
        <taxon>Agaricomycotina</taxon>
        <taxon>Agaricomycetes</taxon>
        <taxon>Agaricomycetidae</taxon>
        <taxon>Agaricales</taxon>
        <taxon>Agaricineae</taxon>
        <taxon>Psathyrellaceae</taxon>
        <taxon>Coprinellus</taxon>
    </lineage>
</organism>
<dbReference type="AlphaFoldDB" id="A0A4Y7T541"/>
<feature type="transmembrane region" description="Helical" evidence="2">
    <location>
        <begin position="370"/>
        <end position="389"/>
    </location>
</feature>
<feature type="chain" id="PRO_5021331133" evidence="3">
    <location>
        <begin position="24"/>
        <end position="715"/>
    </location>
</feature>
<protein>
    <submittedName>
        <fullName evidence="4">Ankyrin</fullName>
    </submittedName>
</protein>
<name>A0A4Y7T541_COPMI</name>
<dbReference type="PANTHER" id="PTHR46224">
    <property type="entry name" value="ANKYRIN REPEAT FAMILY PROTEIN"/>
    <property type="match status" value="1"/>
</dbReference>
<feature type="transmembrane region" description="Helical" evidence="2">
    <location>
        <begin position="76"/>
        <end position="96"/>
    </location>
</feature>
<dbReference type="InterPro" id="IPR002110">
    <property type="entry name" value="Ankyrin_rpt"/>
</dbReference>
<feature type="repeat" description="ANK" evidence="1">
    <location>
        <begin position="660"/>
        <end position="692"/>
    </location>
</feature>
<dbReference type="Proteomes" id="UP000298030">
    <property type="component" value="Unassembled WGS sequence"/>
</dbReference>
<keyword evidence="5" id="KW-1185">Reference proteome</keyword>
<reference evidence="4 5" key="1">
    <citation type="journal article" date="2019" name="Nat. Ecol. Evol.">
        <title>Megaphylogeny resolves global patterns of mushroom evolution.</title>
        <authorList>
            <person name="Varga T."/>
            <person name="Krizsan K."/>
            <person name="Foldi C."/>
            <person name="Dima B."/>
            <person name="Sanchez-Garcia M."/>
            <person name="Sanchez-Ramirez S."/>
            <person name="Szollosi G.J."/>
            <person name="Szarkandi J.G."/>
            <person name="Papp V."/>
            <person name="Albert L."/>
            <person name="Andreopoulos W."/>
            <person name="Angelini C."/>
            <person name="Antonin V."/>
            <person name="Barry K.W."/>
            <person name="Bougher N.L."/>
            <person name="Buchanan P."/>
            <person name="Buyck B."/>
            <person name="Bense V."/>
            <person name="Catcheside P."/>
            <person name="Chovatia M."/>
            <person name="Cooper J."/>
            <person name="Damon W."/>
            <person name="Desjardin D."/>
            <person name="Finy P."/>
            <person name="Geml J."/>
            <person name="Haridas S."/>
            <person name="Hughes K."/>
            <person name="Justo A."/>
            <person name="Karasinski D."/>
            <person name="Kautmanova I."/>
            <person name="Kiss B."/>
            <person name="Kocsube S."/>
            <person name="Kotiranta H."/>
            <person name="LaButti K.M."/>
            <person name="Lechner B.E."/>
            <person name="Liimatainen K."/>
            <person name="Lipzen A."/>
            <person name="Lukacs Z."/>
            <person name="Mihaltcheva S."/>
            <person name="Morgado L.N."/>
            <person name="Niskanen T."/>
            <person name="Noordeloos M.E."/>
            <person name="Ohm R.A."/>
            <person name="Ortiz-Santana B."/>
            <person name="Ovrebo C."/>
            <person name="Racz N."/>
            <person name="Riley R."/>
            <person name="Savchenko A."/>
            <person name="Shiryaev A."/>
            <person name="Soop K."/>
            <person name="Spirin V."/>
            <person name="Szebenyi C."/>
            <person name="Tomsovsky M."/>
            <person name="Tulloss R.E."/>
            <person name="Uehling J."/>
            <person name="Grigoriev I.V."/>
            <person name="Vagvolgyi C."/>
            <person name="Papp T."/>
            <person name="Martin F.M."/>
            <person name="Miettinen O."/>
            <person name="Hibbett D.S."/>
            <person name="Nagy L.G."/>
        </authorList>
    </citation>
    <scope>NUCLEOTIDE SEQUENCE [LARGE SCALE GENOMIC DNA]</scope>
    <source>
        <strain evidence="4 5">FP101781</strain>
    </source>
</reference>
<feature type="signal peptide" evidence="3">
    <location>
        <begin position="1"/>
        <end position="23"/>
    </location>
</feature>